<evidence type="ECO:0000313" key="2">
    <source>
        <dbReference type="Proteomes" id="UP000243255"/>
    </source>
</evidence>
<proteinExistence type="predicted"/>
<organism evidence="1 2">
    <name type="scientific">Asaccharospora irregularis DSM 2635</name>
    <dbReference type="NCBI Taxonomy" id="1121321"/>
    <lineage>
        <taxon>Bacteria</taxon>
        <taxon>Bacillati</taxon>
        <taxon>Bacillota</taxon>
        <taxon>Clostridia</taxon>
        <taxon>Peptostreptococcales</taxon>
        <taxon>Peptostreptococcaceae</taxon>
        <taxon>Asaccharospora</taxon>
    </lineage>
</organism>
<dbReference type="EMBL" id="FQWX01000033">
    <property type="protein sequence ID" value="SHH29173.1"/>
    <property type="molecule type" value="Genomic_DNA"/>
</dbReference>
<evidence type="ECO:0000313" key="1">
    <source>
        <dbReference type="EMBL" id="SHH29173.1"/>
    </source>
</evidence>
<name>A0A1M5RTK8_9FIRM</name>
<keyword evidence="2" id="KW-1185">Reference proteome</keyword>
<dbReference type="AlphaFoldDB" id="A0A1M5RTK8"/>
<dbReference type="RefSeq" id="WP_073127103.1">
    <property type="nucleotide sequence ID" value="NZ_FQWX01000033.1"/>
</dbReference>
<protein>
    <submittedName>
        <fullName evidence="1">Uncharacterized protein</fullName>
    </submittedName>
</protein>
<sequence length="104" mass="11732">MAETQLTDKGCFISRDVKISILQDLCKYKSMKLIAEEHFVSSSTVSRVLRSTEIKISKKYLPRVLGIDEFKSLKSVDAAMSVNLVNNETGKVFDICTQKSNLRI</sequence>
<dbReference type="OrthoDB" id="2110692at2"/>
<dbReference type="InterPro" id="IPR047951">
    <property type="entry name" value="Transpos_ISL3"/>
</dbReference>
<gene>
    <name evidence="1" type="ORF">SAMN04488530_1332</name>
</gene>
<reference evidence="2" key="1">
    <citation type="submission" date="2016-11" db="EMBL/GenBank/DDBJ databases">
        <authorList>
            <person name="Varghese N."/>
            <person name="Submissions S."/>
        </authorList>
    </citation>
    <scope>NUCLEOTIDE SEQUENCE [LARGE SCALE GENOMIC DNA]</scope>
    <source>
        <strain evidence="2">DSM 2635</strain>
    </source>
</reference>
<dbReference type="PANTHER" id="PTHR33498">
    <property type="entry name" value="TRANSPOSASE FOR INSERTION SEQUENCE ELEMENT IS1557"/>
    <property type="match status" value="1"/>
</dbReference>
<dbReference type="STRING" id="1121321.SAMN04488530_1332"/>
<dbReference type="PANTHER" id="PTHR33498:SF1">
    <property type="entry name" value="TRANSPOSASE FOR INSERTION SEQUENCE ELEMENT IS1557"/>
    <property type="match status" value="1"/>
</dbReference>
<dbReference type="Proteomes" id="UP000243255">
    <property type="component" value="Unassembled WGS sequence"/>
</dbReference>
<accession>A0A1M5RTK8</accession>